<dbReference type="AlphaFoldDB" id="A0A518G611"/>
<feature type="transmembrane region" description="Helical" evidence="8">
    <location>
        <begin position="376"/>
        <end position="398"/>
    </location>
</feature>
<feature type="transmembrane region" description="Helical" evidence="8">
    <location>
        <begin position="44"/>
        <end position="67"/>
    </location>
</feature>
<dbReference type="EMBL" id="CP036298">
    <property type="protein sequence ID" value="QDV24025.1"/>
    <property type="molecule type" value="Genomic_DNA"/>
</dbReference>
<keyword evidence="2 8" id="KW-0813">Transport</keyword>
<dbReference type="RefSeq" id="WP_145077386.1">
    <property type="nucleotide sequence ID" value="NZ_CP036298.1"/>
</dbReference>
<protein>
    <submittedName>
        <fullName evidence="10">Binding-protein-dependent transport system inner membrane component</fullName>
    </submittedName>
</protein>
<evidence type="ECO:0000256" key="3">
    <source>
        <dbReference type="ARBA" id="ARBA00022475"/>
    </source>
</evidence>
<evidence type="ECO:0000256" key="2">
    <source>
        <dbReference type="ARBA" id="ARBA00022448"/>
    </source>
</evidence>
<feature type="transmembrane region" description="Helical" evidence="8">
    <location>
        <begin position="335"/>
        <end position="356"/>
    </location>
</feature>
<evidence type="ECO:0000256" key="1">
    <source>
        <dbReference type="ARBA" id="ARBA00004429"/>
    </source>
</evidence>
<feature type="domain" description="ABC transmembrane type-1" evidence="9">
    <location>
        <begin position="9"/>
        <end position="208"/>
    </location>
</feature>
<dbReference type="Pfam" id="PF00528">
    <property type="entry name" value="BPD_transp_1"/>
    <property type="match status" value="1"/>
</dbReference>
<dbReference type="Gene3D" id="1.10.3720.10">
    <property type="entry name" value="MetI-like"/>
    <property type="match status" value="2"/>
</dbReference>
<evidence type="ECO:0000256" key="7">
    <source>
        <dbReference type="ARBA" id="ARBA00023136"/>
    </source>
</evidence>
<feature type="transmembrane region" description="Helical" evidence="8">
    <location>
        <begin position="145"/>
        <end position="168"/>
    </location>
</feature>
<gene>
    <name evidence="10" type="ORF">Q31a_23380</name>
</gene>
<feature type="domain" description="ABC transmembrane type-1" evidence="9">
    <location>
        <begin position="299"/>
        <end position="492"/>
    </location>
</feature>
<keyword evidence="7 8" id="KW-0472">Membrane</keyword>
<feature type="transmembrane region" description="Helical" evidence="8">
    <location>
        <begin position="12"/>
        <end position="35"/>
    </location>
</feature>
<evidence type="ECO:0000256" key="4">
    <source>
        <dbReference type="ARBA" id="ARBA00022519"/>
    </source>
</evidence>
<reference evidence="10 11" key="1">
    <citation type="submission" date="2019-02" db="EMBL/GenBank/DDBJ databases">
        <title>Deep-cultivation of Planctomycetes and their phenomic and genomic characterization uncovers novel biology.</title>
        <authorList>
            <person name="Wiegand S."/>
            <person name="Jogler M."/>
            <person name="Boedeker C."/>
            <person name="Pinto D."/>
            <person name="Vollmers J."/>
            <person name="Rivas-Marin E."/>
            <person name="Kohn T."/>
            <person name="Peeters S.H."/>
            <person name="Heuer A."/>
            <person name="Rast P."/>
            <person name="Oberbeckmann S."/>
            <person name="Bunk B."/>
            <person name="Jeske O."/>
            <person name="Meyerdierks A."/>
            <person name="Storesund J.E."/>
            <person name="Kallscheuer N."/>
            <person name="Luecker S."/>
            <person name="Lage O.M."/>
            <person name="Pohl T."/>
            <person name="Merkel B.J."/>
            <person name="Hornburger P."/>
            <person name="Mueller R.-W."/>
            <person name="Bruemmer F."/>
            <person name="Labrenz M."/>
            <person name="Spormann A.M."/>
            <person name="Op den Camp H."/>
            <person name="Overmann J."/>
            <person name="Amann R."/>
            <person name="Jetten M.S.M."/>
            <person name="Mascher T."/>
            <person name="Medema M.H."/>
            <person name="Devos D.P."/>
            <person name="Kaster A.-K."/>
            <person name="Ovreas L."/>
            <person name="Rohde M."/>
            <person name="Galperin M.Y."/>
            <person name="Jogler C."/>
        </authorList>
    </citation>
    <scope>NUCLEOTIDE SEQUENCE [LARGE SCALE GENOMIC DNA]</scope>
    <source>
        <strain evidence="10 11">Q31a</strain>
    </source>
</reference>
<proteinExistence type="inferred from homology"/>
<dbReference type="InterPro" id="IPR000515">
    <property type="entry name" value="MetI-like"/>
</dbReference>
<dbReference type="InterPro" id="IPR035906">
    <property type="entry name" value="MetI-like_sf"/>
</dbReference>
<comment type="subcellular location">
    <subcellularLocation>
        <location evidence="1">Cell inner membrane</location>
        <topology evidence="1">Multi-pass membrane protein</topology>
    </subcellularLocation>
    <subcellularLocation>
        <location evidence="8">Cell membrane</location>
        <topology evidence="8">Multi-pass membrane protein</topology>
    </subcellularLocation>
</comment>
<keyword evidence="5 8" id="KW-0812">Transmembrane</keyword>
<organism evidence="10 11">
    <name type="scientific">Aureliella helgolandensis</name>
    <dbReference type="NCBI Taxonomy" id="2527968"/>
    <lineage>
        <taxon>Bacteria</taxon>
        <taxon>Pseudomonadati</taxon>
        <taxon>Planctomycetota</taxon>
        <taxon>Planctomycetia</taxon>
        <taxon>Pirellulales</taxon>
        <taxon>Pirellulaceae</taxon>
        <taxon>Aureliella</taxon>
    </lineage>
</organism>
<feature type="transmembrane region" description="Helical" evidence="8">
    <location>
        <begin position="87"/>
        <end position="116"/>
    </location>
</feature>
<name>A0A518G611_9BACT</name>
<dbReference type="OrthoDB" id="282704at2"/>
<dbReference type="PROSITE" id="PS50928">
    <property type="entry name" value="ABC_TM1"/>
    <property type="match status" value="2"/>
</dbReference>
<dbReference type="SUPFAM" id="SSF161098">
    <property type="entry name" value="MetI-like"/>
    <property type="match status" value="2"/>
</dbReference>
<sequence length="499" mass="54826">MQHELFNAIRNTCILCGLSCLLAVPIGAFLAILLVRTDVRGRTFAWLAIGSQLTLPLYVFAGGWSAAMGTQGWARVFGPNLLPAPSSLSNLLAVAIVHGLAAIPWVCLILSLGLLWTDRGEEETARIEGGTAQLLRFVVLARLRVWFAASCLWCCFSILTEMVVSNLYQVTSVAEQIYLDASRGSLSPLTYLAAAFLCVLPILGTGIGWFYCAPPWQAVIARVARFKPPPIPLGRWRLVTTLAVQALVLGLVAIPLASLLTKAGWRPYVDPSGATRFGWSWERLTTTLVESTTLFRQEFYWSITLALASTIVAGAVVGLLLCVSSRRGYRAGLSLLMLFPLAIPGPLAGIIVIWCLNRSTPAWLGELYDHTLAAPILAQQFRLLPLAWLLALTVLASIERGTWEQWKLDGGRRWHAFRYVVFPQVGQHGFVAAMLLFVFSLGELSSSILVLPPGVTTISMRLFEMLHFGMRHQDSGLCILLMLIGWLFSAACWKTLSER</sequence>
<evidence type="ECO:0000256" key="5">
    <source>
        <dbReference type="ARBA" id="ARBA00022692"/>
    </source>
</evidence>
<keyword evidence="4" id="KW-0997">Cell inner membrane</keyword>
<dbReference type="GO" id="GO:0005886">
    <property type="term" value="C:plasma membrane"/>
    <property type="evidence" value="ECO:0007669"/>
    <property type="project" value="UniProtKB-SubCell"/>
</dbReference>
<evidence type="ECO:0000313" key="10">
    <source>
        <dbReference type="EMBL" id="QDV24025.1"/>
    </source>
</evidence>
<evidence type="ECO:0000256" key="6">
    <source>
        <dbReference type="ARBA" id="ARBA00022989"/>
    </source>
</evidence>
<dbReference type="PANTHER" id="PTHR43357:SF3">
    <property type="entry name" value="FE(3+)-TRANSPORT SYSTEM PERMEASE PROTEIN FBPB 2"/>
    <property type="match status" value="1"/>
</dbReference>
<keyword evidence="3" id="KW-1003">Cell membrane</keyword>
<feature type="transmembrane region" description="Helical" evidence="8">
    <location>
        <begin position="234"/>
        <end position="257"/>
    </location>
</feature>
<keyword evidence="11" id="KW-1185">Reference proteome</keyword>
<evidence type="ECO:0000313" key="11">
    <source>
        <dbReference type="Proteomes" id="UP000318017"/>
    </source>
</evidence>
<accession>A0A518G611</accession>
<feature type="transmembrane region" description="Helical" evidence="8">
    <location>
        <begin position="475"/>
        <end position="496"/>
    </location>
</feature>
<feature type="transmembrane region" description="Helical" evidence="8">
    <location>
        <begin position="188"/>
        <end position="213"/>
    </location>
</feature>
<feature type="transmembrane region" description="Helical" evidence="8">
    <location>
        <begin position="299"/>
        <end position="323"/>
    </location>
</feature>
<comment type="similarity">
    <text evidence="8">Belongs to the binding-protein-dependent transport system permease family.</text>
</comment>
<evidence type="ECO:0000259" key="9">
    <source>
        <dbReference type="PROSITE" id="PS50928"/>
    </source>
</evidence>
<evidence type="ECO:0000256" key="8">
    <source>
        <dbReference type="RuleBase" id="RU363032"/>
    </source>
</evidence>
<keyword evidence="6 8" id="KW-1133">Transmembrane helix</keyword>
<dbReference type="KEGG" id="ahel:Q31a_23380"/>
<dbReference type="GO" id="GO:0055085">
    <property type="term" value="P:transmembrane transport"/>
    <property type="evidence" value="ECO:0007669"/>
    <property type="project" value="InterPro"/>
</dbReference>
<dbReference type="CDD" id="cd06261">
    <property type="entry name" value="TM_PBP2"/>
    <property type="match status" value="2"/>
</dbReference>
<dbReference type="PANTHER" id="PTHR43357">
    <property type="entry name" value="INNER MEMBRANE ABC TRANSPORTER PERMEASE PROTEIN YDCV"/>
    <property type="match status" value="1"/>
</dbReference>
<feature type="transmembrane region" description="Helical" evidence="8">
    <location>
        <begin position="419"/>
        <end position="438"/>
    </location>
</feature>
<dbReference type="Proteomes" id="UP000318017">
    <property type="component" value="Chromosome"/>
</dbReference>